<evidence type="ECO:0000313" key="3">
    <source>
        <dbReference type="Proteomes" id="UP000591131"/>
    </source>
</evidence>
<name>A0A7J6KIU0_PERCH</name>
<sequence>YDIRVEAGNEPKYYKILPGDPKDFYNSRDVQTKLGVSKAWEPLDQEVLARFTKHGSFDVTFAVNQVLDAGLKVMVVSGDADFITNGIGALNWMLTLKGKKSYGKKLKAVRPVSIS</sequence>
<feature type="non-terminal residue" evidence="2">
    <location>
        <position position="1"/>
    </location>
</feature>
<dbReference type="OrthoDB" id="443318at2759"/>
<dbReference type="GO" id="GO:0004185">
    <property type="term" value="F:serine-type carboxypeptidase activity"/>
    <property type="evidence" value="ECO:0007669"/>
    <property type="project" value="InterPro"/>
</dbReference>
<dbReference type="GO" id="GO:0006508">
    <property type="term" value="P:proteolysis"/>
    <property type="evidence" value="ECO:0007669"/>
    <property type="project" value="InterPro"/>
</dbReference>
<dbReference type="SUPFAM" id="SSF53474">
    <property type="entry name" value="alpha/beta-Hydrolases"/>
    <property type="match status" value="1"/>
</dbReference>
<comment type="similarity">
    <text evidence="1">Belongs to the peptidase S10 family.</text>
</comment>
<accession>A0A7J6KIU0</accession>
<dbReference type="Proteomes" id="UP000591131">
    <property type="component" value="Unassembled WGS sequence"/>
</dbReference>
<gene>
    <name evidence="2" type="ORF">FOL47_004940</name>
</gene>
<dbReference type="Pfam" id="PF00450">
    <property type="entry name" value="Peptidase_S10"/>
    <property type="match status" value="1"/>
</dbReference>
<dbReference type="Gene3D" id="3.40.50.1820">
    <property type="entry name" value="alpha/beta hydrolase"/>
    <property type="match status" value="1"/>
</dbReference>
<dbReference type="InterPro" id="IPR029058">
    <property type="entry name" value="AB_hydrolase_fold"/>
</dbReference>
<keyword evidence="3" id="KW-1185">Reference proteome</keyword>
<dbReference type="AlphaFoldDB" id="A0A7J6KIU0"/>
<comment type="caution">
    <text evidence="2">The sequence shown here is derived from an EMBL/GenBank/DDBJ whole genome shotgun (WGS) entry which is preliminary data.</text>
</comment>
<dbReference type="InterPro" id="IPR001563">
    <property type="entry name" value="Peptidase_S10"/>
</dbReference>
<proteinExistence type="inferred from homology"/>
<dbReference type="EMBL" id="JAAPAO010002790">
    <property type="protein sequence ID" value="KAF4647193.1"/>
    <property type="molecule type" value="Genomic_DNA"/>
</dbReference>
<evidence type="ECO:0000313" key="2">
    <source>
        <dbReference type="EMBL" id="KAF4647193.1"/>
    </source>
</evidence>
<reference evidence="2 3" key="1">
    <citation type="submission" date="2020-04" db="EMBL/GenBank/DDBJ databases">
        <title>Perkinsus chesapeaki whole genome sequence.</title>
        <authorList>
            <person name="Bogema D.R."/>
        </authorList>
    </citation>
    <scope>NUCLEOTIDE SEQUENCE [LARGE SCALE GENOMIC DNA]</scope>
    <source>
        <strain evidence="2">ATCC PRA-425</strain>
    </source>
</reference>
<protein>
    <submittedName>
        <fullName evidence="2">Uncharacterized protein</fullName>
    </submittedName>
</protein>
<organism evidence="2 3">
    <name type="scientific">Perkinsus chesapeaki</name>
    <name type="common">Clam parasite</name>
    <name type="synonym">Perkinsus andrewsi</name>
    <dbReference type="NCBI Taxonomy" id="330153"/>
    <lineage>
        <taxon>Eukaryota</taxon>
        <taxon>Sar</taxon>
        <taxon>Alveolata</taxon>
        <taxon>Perkinsozoa</taxon>
        <taxon>Perkinsea</taxon>
        <taxon>Perkinsida</taxon>
        <taxon>Perkinsidae</taxon>
        <taxon>Perkinsus</taxon>
    </lineage>
</organism>
<feature type="non-terminal residue" evidence="2">
    <location>
        <position position="115"/>
    </location>
</feature>
<evidence type="ECO:0000256" key="1">
    <source>
        <dbReference type="ARBA" id="ARBA00009431"/>
    </source>
</evidence>